<sequence>MWQPEPDWVALPGGTGTSTLGVWRTAIGGRPVVVKRLAVPQAGSPPELLDPAHVGYWRREADVLLTGITGSTTGLRAAPAAVEEDAEGVTITSDYVEDAATSGLFLGVALGRFAGVELPRPKFLATHLMRDRMARVARRGGWPTLARTTVADVADHLWQRRDVMLDRLDKLPQVPQHGDPTPANLPGRVGDDAVAIDWGTLGIGPVGGDLGYLCLSAREEFDPLLDAYLLGLPEGVAEIGEVVLGAQVVAVYTALTRAEWALARVAPGEGALAAKYRHPAVAPHLRALQRQFPAIEALLRL</sequence>
<dbReference type="InterPro" id="IPR002575">
    <property type="entry name" value="Aminoglycoside_PTrfase"/>
</dbReference>
<organism evidence="2 3">
    <name type="scientific">Nocardioides thalensis</name>
    <dbReference type="NCBI Taxonomy" id="1914755"/>
    <lineage>
        <taxon>Bacteria</taxon>
        <taxon>Bacillati</taxon>
        <taxon>Actinomycetota</taxon>
        <taxon>Actinomycetes</taxon>
        <taxon>Propionibacteriales</taxon>
        <taxon>Nocardioidaceae</taxon>
        <taxon>Nocardioides</taxon>
    </lineage>
</organism>
<dbReference type="Proteomes" id="UP000530424">
    <property type="component" value="Unassembled WGS sequence"/>
</dbReference>
<dbReference type="AlphaFoldDB" id="A0A853C3Z5"/>
<dbReference type="EMBL" id="JACCFP010000001">
    <property type="protein sequence ID" value="NYJ01288.1"/>
    <property type="molecule type" value="Genomic_DNA"/>
</dbReference>
<feature type="domain" description="Aminoglycoside phosphotransferase" evidence="1">
    <location>
        <begin position="75"/>
        <end position="229"/>
    </location>
</feature>
<name>A0A853C3Z5_9ACTN</name>
<dbReference type="SUPFAM" id="SSF56112">
    <property type="entry name" value="Protein kinase-like (PK-like)"/>
    <property type="match status" value="1"/>
</dbReference>
<dbReference type="InterPro" id="IPR011009">
    <property type="entry name" value="Kinase-like_dom_sf"/>
</dbReference>
<reference evidence="2 3" key="1">
    <citation type="submission" date="2020-07" db="EMBL/GenBank/DDBJ databases">
        <title>Sequencing the genomes of 1000 actinobacteria strains.</title>
        <authorList>
            <person name="Klenk H.-P."/>
        </authorList>
    </citation>
    <scope>NUCLEOTIDE SEQUENCE [LARGE SCALE GENOMIC DNA]</scope>
    <source>
        <strain evidence="2 3">DSM 103833</strain>
    </source>
</reference>
<protein>
    <recommendedName>
        <fullName evidence="1">Aminoglycoside phosphotransferase domain-containing protein</fullName>
    </recommendedName>
</protein>
<dbReference type="Pfam" id="PF01636">
    <property type="entry name" value="APH"/>
    <property type="match status" value="1"/>
</dbReference>
<evidence type="ECO:0000259" key="1">
    <source>
        <dbReference type="Pfam" id="PF01636"/>
    </source>
</evidence>
<evidence type="ECO:0000313" key="2">
    <source>
        <dbReference type="EMBL" id="NYJ01288.1"/>
    </source>
</evidence>
<accession>A0A853C3Z5</accession>
<evidence type="ECO:0000313" key="3">
    <source>
        <dbReference type="Proteomes" id="UP000530424"/>
    </source>
</evidence>
<dbReference type="RefSeq" id="WP_179667788.1">
    <property type="nucleotide sequence ID" value="NZ_JACCFP010000001.1"/>
</dbReference>
<dbReference type="Gene3D" id="3.90.1200.10">
    <property type="match status" value="1"/>
</dbReference>
<proteinExistence type="predicted"/>
<comment type="caution">
    <text evidence="2">The sequence shown here is derived from an EMBL/GenBank/DDBJ whole genome shotgun (WGS) entry which is preliminary data.</text>
</comment>
<keyword evidence="3" id="KW-1185">Reference proteome</keyword>
<gene>
    <name evidence="2" type="ORF">HNR19_001986</name>
</gene>